<keyword evidence="3" id="KW-0472">Membrane</keyword>
<accession>A0A0Q3R5J5</accession>
<evidence type="ECO:0000256" key="3">
    <source>
        <dbReference type="SAM" id="Phobius"/>
    </source>
</evidence>
<organism evidence="4 5">
    <name type="scientific">Amazona aestiva</name>
    <name type="common">Blue-fronted Amazon parrot</name>
    <dbReference type="NCBI Taxonomy" id="12930"/>
    <lineage>
        <taxon>Eukaryota</taxon>
        <taxon>Metazoa</taxon>
        <taxon>Chordata</taxon>
        <taxon>Craniata</taxon>
        <taxon>Vertebrata</taxon>
        <taxon>Euteleostomi</taxon>
        <taxon>Archelosauria</taxon>
        <taxon>Archosauria</taxon>
        <taxon>Dinosauria</taxon>
        <taxon>Saurischia</taxon>
        <taxon>Theropoda</taxon>
        <taxon>Coelurosauria</taxon>
        <taxon>Aves</taxon>
        <taxon>Neognathae</taxon>
        <taxon>Neoaves</taxon>
        <taxon>Telluraves</taxon>
        <taxon>Australaves</taxon>
        <taxon>Psittaciformes</taxon>
        <taxon>Psittacidae</taxon>
        <taxon>Amazona</taxon>
    </lineage>
</organism>
<dbReference type="AlphaFoldDB" id="A0A0Q3R5J5"/>
<gene>
    <name evidence="4" type="ORF">AAES_90584</name>
</gene>
<reference evidence="4 5" key="1">
    <citation type="submission" date="2015-10" db="EMBL/GenBank/DDBJ databases">
        <authorList>
            <person name="Gilbert D.G."/>
        </authorList>
    </citation>
    <scope>NUCLEOTIDE SEQUENCE [LARGE SCALE GENOMIC DNA]</scope>
    <source>
        <strain evidence="4">FVVF132</strain>
    </source>
</reference>
<dbReference type="Proteomes" id="UP000051836">
    <property type="component" value="Unassembled WGS sequence"/>
</dbReference>
<dbReference type="OrthoDB" id="5978806at2759"/>
<feature type="coiled-coil region" evidence="1">
    <location>
        <begin position="42"/>
        <end position="79"/>
    </location>
</feature>
<feature type="transmembrane region" description="Helical" evidence="3">
    <location>
        <begin position="158"/>
        <end position="176"/>
    </location>
</feature>
<sequence>MEDITQRMGRMSIHEAPGHRVVLSNDEQQRAQDASSKQESNLDLLLAEQRRLEELMEKLQKLKESLVLMLTAMKDARNQLENHLQHVHSTLNPHGQSSSVISTCILYVSYFMLLVALLVPTLPRVTILLLFLISSTLSGVLSIPALSSLLALALAGQWLVAVYCGGAVQASWMLLLQEEPHRWLTSTPNRPCEMELLQEALGGMEMSCLQEPSPEQPSPMAGDLPSTAGHTSPIHGGWRTKLSSQREMLEVSVGTGKHWEPKRCSPSNSLSSDM</sequence>
<comment type="caution">
    <text evidence="4">The sequence shown here is derived from an EMBL/GenBank/DDBJ whole genome shotgun (WGS) entry which is preliminary data.</text>
</comment>
<feature type="compositionally biased region" description="Polar residues" evidence="2">
    <location>
        <begin position="265"/>
        <end position="274"/>
    </location>
</feature>
<feature type="region of interest" description="Disordered" evidence="2">
    <location>
        <begin position="208"/>
        <end position="274"/>
    </location>
</feature>
<dbReference type="STRING" id="12930.A0A0Q3R5J5"/>
<protein>
    <submittedName>
        <fullName evidence="4">Protein brambleberry-like protein</fullName>
    </submittedName>
</protein>
<keyword evidence="3" id="KW-0812">Transmembrane</keyword>
<keyword evidence="5" id="KW-1185">Reference proteome</keyword>
<keyword evidence="3" id="KW-1133">Transmembrane helix</keyword>
<evidence type="ECO:0000256" key="1">
    <source>
        <dbReference type="SAM" id="Coils"/>
    </source>
</evidence>
<feature type="transmembrane region" description="Helical" evidence="3">
    <location>
        <begin position="127"/>
        <end position="152"/>
    </location>
</feature>
<keyword evidence="1" id="KW-0175">Coiled coil</keyword>
<evidence type="ECO:0000313" key="4">
    <source>
        <dbReference type="EMBL" id="KQK80681.1"/>
    </source>
</evidence>
<evidence type="ECO:0000313" key="5">
    <source>
        <dbReference type="Proteomes" id="UP000051836"/>
    </source>
</evidence>
<feature type="transmembrane region" description="Helical" evidence="3">
    <location>
        <begin position="100"/>
        <end position="120"/>
    </location>
</feature>
<name>A0A0Q3R5J5_AMAAE</name>
<proteinExistence type="predicted"/>
<dbReference type="EMBL" id="LMAW01002514">
    <property type="protein sequence ID" value="KQK80681.1"/>
    <property type="molecule type" value="Genomic_DNA"/>
</dbReference>
<evidence type="ECO:0000256" key="2">
    <source>
        <dbReference type="SAM" id="MobiDB-lite"/>
    </source>
</evidence>